<evidence type="ECO:0000313" key="2">
    <source>
        <dbReference type="EMBL" id="KAK5046685.1"/>
    </source>
</evidence>
<dbReference type="GO" id="GO:1990189">
    <property type="term" value="F:protein N-terminal-serine acetyltransferase activity"/>
    <property type="evidence" value="ECO:0007669"/>
    <property type="project" value="TreeGrafter"/>
</dbReference>
<dbReference type="SUPFAM" id="SSF55729">
    <property type="entry name" value="Acyl-CoA N-acyltransferases (Nat)"/>
    <property type="match status" value="1"/>
</dbReference>
<dbReference type="GeneID" id="89975612"/>
<accession>A0AAV9MYA9</accession>
<dbReference type="InterPro" id="IPR000182">
    <property type="entry name" value="GNAT_dom"/>
</dbReference>
<proteinExistence type="predicted"/>
<dbReference type="EMBL" id="JAVRRD010000029">
    <property type="protein sequence ID" value="KAK5046685.1"/>
    <property type="molecule type" value="Genomic_DNA"/>
</dbReference>
<dbReference type="PANTHER" id="PTHR43441:SF5">
    <property type="entry name" value="FAMILY ACETYLTRANSFERASE, PUTATIVE-RELATED"/>
    <property type="match status" value="1"/>
</dbReference>
<dbReference type="RefSeq" id="XP_064702268.1">
    <property type="nucleotide sequence ID" value="XM_064850999.1"/>
</dbReference>
<gene>
    <name evidence="2" type="ORF">LTR84_007446</name>
</gene>
<dbReference type="AlphaFoldDB" id="A0AAV9MYA9"/>
<evidence type="ECO:0000259" key="1">
    <source>
        <dbReference type="PROSITE" id="PS51186"/>
    </source>
</evidence>
<dbReference type="InterPro" id="IPR016181">
    <property type="entry name" value="Acyl_CoA_acyltransferase"/>
</dbReference>
<reference evidence="2 3" key="1">
    <citation type="submission" date="2023-08" db="EMBL/GenBank/DDBJ databases">
        <title>Black Yeasts Isolated from many extreme environments.</title>
        <authorList>
            <person name="Coleine C."/>
            <person name="Stajich J.E."/>
            <person name="Selbmann L."/>
        </authorList>
    </citation>
    <scope>NUCLEOTIDE SEQUENCE [LARGE SCALE GENOMIC DNA]</scope>
    <source>
        <strain evidence="2 3">CCFEE 5792</strain>
    </source>
</reference>
<name>A0AAV9MYA9_9EURO</name>
<keyword evidence="3" id="KW-1185">Reference proteome</keyword>
<protein>
    <recommendedName>
        <fullName evidence="1">N-acetyltransferase domain-containing protein</fullName>
    </recommendedName>
</protein>
<dbReference type="PROSITE" id="PS51186">
    <property type="entry name" value="GNAT"/>
    <property type="match status" value="1"/>
</dbReference>
<organism evidence="2 3">
    <name type="scientific">Exophiala bonariae</name>
    <dbReference type="NCBI Taxonomy" id="1690606"/>
    <lineage>
        <taxon>Eukaryota</taxon>
        <taxon>Fungi</taxon>
        <taxon>Dikarya</taxon>
        <taxon>Ascomycota</taxon>
        <taxon>Pezizomycotina</taxon>
        <taxon>Eurotiomycetes</taxon>
        <taxon>Chaetothyriomycetidae</taxon>
        <taxon>Chaetothyriales</taxon>
        <taxon>Herpotrichiellaceae</taxon>
        <taxon>Exophiala</taxon>
    </lineage>
</organism>
<comment type="caution">
    <text evidence="2">The sequence shown here is derived from an EMBL/GenBank/DDBJ whole genome shotgun (WGS) entry which is preliminary data.</text>
</comment>
<dbReference type="GO" id="GO:0008999">
    <property type="term" value="F:protein-N-terminal-alanine acetyltransferase activity"/>
    <property type="evidence" value="ECO:0007669"/>
    <property type="project" value="TreeGrafter"/>
</dbReference>
<sequence>MEADWSRLSNIFVTETSKHPELFDWLPTGPYDQESYTQTFNTVARNNPGAIIFAILLKRWTVRRERRANGGREAGDENEDGGVEVFEVEDGTFAGTIGLLNTDLGRSRTEMGHIVILPRFQRTFVGTHAHGLLLQHCLNPLSSGGLALRRVQWQANSLNKTSIRAAQRMGYQLEGIMRFERVVPEGKAGVRAEGEAGEGKSMPMVDANGQRLGNGRHSAMLAICWDDWMVGGGRERVLGMMGRD</sequence>
<dbReference type="PANTHER" id="PTHR43441">
    <property type="entry name" value="RIBOSOMAL-PROTEIN-SERINE ACETYLTRANSFERASE"/>
    <property type="match status" value="1"/>
</dbReference>
<dbReference type="Pfam" id="PF13302">
    <property type="entry name" value="Acetyltransf_3"/>
    <property type="match status" value="1"/>
</dbReference>
<dbReference type="Proteomes" id="UP001358417">
    <property type="component" value="Unassembled WGS sequence"/>
</dbReference>
<dbReference type="InterPro" id="IPR051908">
    <property type="entry name" value="Ribosomal_N-acetyltransferase"/>
</dbReference>
<feature type="domain" description="N-acetyltransferase" evidence="1">
    <location>
        <begin position="41"/>
        <end position="190"/>
    </location>
</feature>
<evidence type="ECO:0000313" key="3">
    <source>
        <dbReference type="Proteomes" id="UP001358417"/>
    </source>
</evidence>
<dbReference type="Gene3D" id="3.40.630.30">
    <property type="match status" value="1"/>
</dbReference>